<comment type="caution">
    <text evidence="2">The sequence shown here is derived from an EMBL/GenBank/DDBJ whole genome shotgun (WGS) entry which is preliminary data.</text>
</comment>
<dbReference type="GO" id="GO:0005524">
    <property type="term" value="F:ATP binding"/>
    <property type="evidence" value="ECO:0007669"/>
    <property type="project" value="InterPro"/>
</dbReference>
<dbReference type="EMBL" id="DMAI01000175">
    <property type="protein sequence ID" value="HAE48036.1"/>
    <property type="molecule type" value="Genomic_DNA"/>
</dbReference>
<evidence type="ECO:0000313" key="3">
    <source>
        <dbReference type="Proteomes" id="UP000257706"/>
    </source>
</evidence>
<dbReference type="GO" id="GO:0003916">
    <property type="term" value="F:DNA topoisomerase activity"/>
    <property type="evidence" value="ECO:0007669"/>
    <property type="project" value="InterPro"/>
</dbReference>
<dbReference type="GO" id="GO:0003677">
    <property type="term" value="F:DNA binding"/>
    <property type="evidence" value="ECO:0007669"/>
    <property type="project" value="InterPro"/>
</dbReference>
<organism evidence="2 3">
    <name type="scientific">Tistrella mobilis</name>
    <dbReference type="NCBI Taxonomy" id="171437"/>
    <lineage>
        <taxon>Bacteria</taxon>
        <taxon>Pseudomonadati</taxon>
        <taxon>Pseudomonadota</taxon>
        <taxon>Alphaproteobacteria</taxon>
        <taxon>Geminicoccales</taxon>
        <taxon>Geminicoccaceae</taxon>
        <taxon>Tistrella</taxon>
    </lineage>
</organism>
<dbReference type="Pfam" id="PF03989">
    <property type="entry name" value="DNA_gyraseA_C"/>
    <property type="match status" value="1"/>
</dbReference>
<name>A0A3B9IJZ2_9PROT</name>
<dbReference type="InterPro" id="IPR006691">
    <property type="entry name" value="GyrA/parC_rep"/>
</dbReference>
<dbReference type="GO" id="GO:0006265">
    <property type="term" value="P:DNA topological change"/>
    <property type="evidence" value="ECO:0007669"/>
    <property type="project" value="InterPro"/>
</dbReference>
<proteinExistence type="predicted"/>
<feature type="non-terminal residue" evidence="2">
    <location>
        <position position="1"/>
    </location>
</feature>
<evidence type="ECO:0000256" key="1">
    <source>
        <dbReference type="SAM" id="MobiDB-lite"/>
    </source>
</evidence>
<feature type="region of interest" description="Disordered" evidence="1">
    <location>
        <begin position="64"/>
        <end position="107"/>
    </location>
</feature>
<accession>A0A3B9IJZ2</accession>
<feature type="compositionally biased region" description="Acidic residues" evidence="1">
    <location>
        <begin position="85"/>
        <end position="107"/>
    </location>
</feature>
<reference evidence="2 3" key="1">
    <citation type="journal article" date="2018" name="Nat. Biotechnol.">
        <title>A standardized bacterial taxonomy based on genome phylogeny substantially revises the tree of life.</title>
        <authorList>
            <person name="Parks D.H."/>
            <person name="Chuvochina M."/>
            <person name="Waite D.W."/>
            <person name="Rinke C."/>
            <person name="Skarshewski A."/>
            <person name="Chaumeil P.A."/>
            <person name="Hugenholtz P."/>
        </authorList>
    </citation>
    <scope>NUCLEOTIDE SEQUENCE [LARGE SCALE GENOMIC DNA]</scope>
    <source>
        <strain evidence="2">UBA8739</strain>
    </source>
</reference>
<dbReference type="Gene3D" id="2.120.10.90">
    <property type="entry name" value="DNA gyrase/topoisomerase IV, subunit A, C-terminal"/>
    <property type="match status" value="1"/>
</dbReference>
<dbReference type="Proteomes" id="UP000257706">
    <property type="component" value="Unassembled WGS sequence"/>
</dbReference>
<sequence length="107" mass="11164">MTTGARNGHIVACFPVAQGEQIMLVTDGGQLIRTPVADIRIAGRDTMGVIVFKTAQDEKVVSAARLSETAEEDQNGAGEANGDGEAGDEGEQDATETTDLRGDEDEA</sequence>
<dbReference type="SUPFAM" id="SSF101904">
    <property type="entry name" value="GyrA/ParC C-terminal domain-like"/>
    <property type="match status" value="1"/>
</dbReference>
<dbReference type="AlphaFoldDB" id="A0A3B9IJZ2"/>
<evidence type="ECO:0000313" key="2">
    <source>
        <dbReference type="EMBL" id="HAE48036.1"/>
    </source>
</evidence>
<gene>
    <name evidence="2" type="ORF">DCK97_11500</name>
</gene>
<dbReference type="InterPro" id="IPR035516">
    <property type="entry name" value="Gyrase/topoIV_suA_C"/>
</dbReference>
<protein>
    <submittedName>
        <fullName evidence="2">DNA gyrase subunit A</fullName>
    </submittedName>
</protein>